<proteinExistence type="predicted"/>
<accession>A0A4Y3HRM0</accession>
<gene>
    <name evidence="1" type="ORF">VIN01S_02160</name>
</gene>
<evidence type="ECO:0000313" key="2">
    <source>
        <dbReference type="Proteomes" id="UP000318717"/>
    </source>
</evidence>
<organism evidence="1 2">
    <name type="scientific">Vibrio inusitatus NBRC 102082</name>
    <dbReference type="NCBI Taxonomy" id="1219070"/>
    <lineage>
        <taxon>Bacteria</taxon>
        <taxon>Pseudomonadati</taxon>
        <taxon>Pseudomonadota</taxon>
        <taxon>Gammaproteobacteria</taxon>
        <taxon>Vibrionales</taxon>
        <taxon>Vibrionaceae</taxon>
        <taxon>Vibrio</taxon>
    </lineage>
</organism>
<reference evidence="1 2" key="1">
    <citation type="submission" date="2019-06" db="EMBL/GenBank/DDBJ databases">
        <title>Whole genome shotgun sequence of Vibrio inusitatus NBRC 102082.</title>
        <authorList>
            <person name="Hosoyama A."/>
            <person name="Uohara A."/>
            <person name="Ohji S."/>
            <person name="Ichikawa N."/>
        </authorList>
    </citation>
    <scope>NUCLEOTIDE SEQUENCE [LARGE SCALE GENOMIC DNA]</scope>
    <source>
        <strain evidence="1 2">NBRC 102082</strain>
    </source>
</reference>
<evidence type="ECO:0000313" key="1">
    <source>
        <dbReference type="EMBL" id="GEA49412.1"/>
    </source>
</evidence>
<name>A0A4Y3HRM0_9VIBR</name>
<protein>
    <submittedName>
        <fullName evidence="1">Uncharacterized protein</fullName>
    </submittedName>
</protein>
<keyword evidence="2" id="KW-1185">Reference proteome</keyword>
<sequence length="65" mass="7560">MPHGLAQKGREPFNLSKLGEHKFILVQKRFAVSNRNTDMKNLLVGERNPIPVYVLGTELRYVYKF</sequence>
<dbReference type="EMBL" id="BJLF01000001">
    <property type="protein sequence ID" value="GEA49412.1"/>
    <property type="molecule type" value="Genomic_DNA"/>
</dbReference>
<dbReference type="Proteomes" id="UP000318717">
    <property type="component" value="Unassembled WGS sequence"/>
</dbReference>
<dbReference type="AlphaFoldDB" id="A0A4Y3HRM0"/>
<comment type="caution">
    <text evidence="1">The sequence shown here is derived from an EMBL/GenBank/DDBJ whole genome shotgun (WGS) entry which is preliminary data.</text>
</comment>